<accession>A0ABS1CKW9</accession>
<gene>
    <name evidence="2" type="ORF">CKO31_17895</name>
</gene>
<dbReference type="EMBL" id="NRRV01000052">
    <property type="protein sequence ID" value="MBK1632580.1"/>
    <property type="molecule type" value="Genomic_DNA"/>
</dbReference>
<feature type="non-terminal residue" evidence="2">
    <location>
        <position position="1"/>
    </location>
</feature>
<evidence type="ECO:0000313" key="3">
    <source>
        <dbReference type="Proteomes" id="UP000748752"/>
    </source>
</evidence>
<feature type="transmembrane region" description="Helical" evidence="1">
    <location>
        <begin position="44"/>
        <end position="65"/>
    </location>
</feature>
<keyword evidence="3" id="KW-1185">Reference proteome</keyword>
<comment type="caution">
    <text evidence="2">The sequence shown here is derived from an EMBL/GenBank/DDBJ whole genome shotgun (WGS) entry which is preliminary data.</text>
</comment>
<dbReference type="Proteomes" id="UP000748752">
    <property type="component" value="Unassembled WGS sequence"/>
</dbReference>
<proteinExistence type="predicted"/>
<protein>
    <recommendedName>
        <fullName evidence="4">Apolipoprotein N-acyltransferase</fullName>
    </recommendedName>
</protein>
<evidence type="ECO:0000256" key="1">
    <source>
        <dbReference type="SAM" id="Phobius"/>
    </source>
</evidence>
<keyword evidence="1" id="KW-0472">Membrane</keyword>
<sequence>FGQQGKLNGAWHGGLQSRIYLSSNAAIIAQIQTVEGGMSGVLHWALMLGALALGIWLAGEVAGVWQRTWMR</sequence>
<keyword evidence="1" id="KW-1133">Transmembrane helix</keyword>
<evidence type="ECO:0008006" key="4">
    <source>
        <dbReference type="Google" id="ProtNLM"/>
    </source>
</evidence>
<organism evidence="2 3">
    <name type="scientific">Thiohalocapsa halophila</name>
    <dbReference type="NCBI Taxonomy" id="69359"/>
    <lineage>
        <taxon>Bacteria</taxon>
        <taxon>Pseudomonadati</taxon>
        <taxon>Pseudomonadota</taxon>
        <taxon>Gammaproteobacteria</taxon>
        <taxon>Chromatiales</taxon>
        <taxon>Chromatiaceae</taxon>
        <taxon>Thiohalocapsa</taxon>
    </lineage>
</organism>
<reference evidence="2 3" key="1">
    <citation type="journal article" date="2020" name="Microorganisms">
        <title>Osmotic Adaptation and Compatible Solute Biosynthesis of Phototrophic Bacteria as Revealed from Genome Analyses.</title>
        <authorList>
            <person name="Imhoff J.F."/>
            <person name="Rahn T."/>
            <person name="Kunzel S."/>
            <person name="Keller A."/>
            <person name="Neulinger S.C."/>
        </authorList>
    </citation>
    <scope>NUCLEOTIDE SEQUENCE [LARGE SCALE GENOMIC DNA]</scope>
    <source>
        <strain evidence="2 3">DSM 6210</strain>
    </source>
</reference>
<name>A0ABS1CKW9_9GAMM</name>
<dbReference type="RefSeq" id="WP_200240267.1">
    <property type="nucleotide sequence ID" value="NZ_NRRV01000052.1"/>
</dbReference>
<evidence type="ECO:0000313" key="2">
    <source>
        <dbReference type="EMBL" id="MBK1632580.1"/>
    </source>
</evidence>
<keyword evidence="1" id="KW-0812">Transmembrane</keyword>